<dbReference type="Gene3D" id="3.90.70.50">
    <property type="entry name" value="Peptidase C10, streptopain"/>
    <property type="match status" value="1"/>
</dbReference>
<feature type="compositionally biased region" description="Polar residues" evidence="1">
    <location>
        <begin position="224"/>
        <end position="233"/>
    </location>
</feature>
<dbReference type="InterPro" id="IPR044934">
    <property type="entry name" value="Streptopain_sf"/>
</dbReference>
<keyword evidence="2" id="KW-0472">Membrane</keyword>
<evidence type="ECO:0000313" key="3">
    <source>
        <dbReference type="EMBL" id="KAB1443542.1"/>
    </source>
</evidence>
<accession>A0A6N6N5T2</accession>
<organism evidence="3 4">
    <name type="scientific">Pseudodesulfovibrio senegalensis</name>
    <dbReference type="NCBI Taxonomy" id="1721087"/>
    <lineage>
        <taxon>Bacteria</taxon>
        <taxon>Pseudomonadati</taxon>
        <taxon>Thermodesulfobacteriota</taxon>
        <taxon>Desulfovibrionia</taxon>
        <taxon>Desulfovibrionales</taxon>
        <taxon>Desulfovibrionaceae</taxon>
    </lineage>
</organism>
<name>A0A6N6N5T2_9BACT</name>
<evidence type="ECO:0000256" key="2">
    <source>
        <dbReference type="SAM" id="Phobius"/>
    </source>
</evidence>
<feature type="transmembrane region" description="Helical" evidence="2">
    <location>
        <begin position="28"/>
        <end position="48"/>
    </location>
</feature>
<dbReference type="AlphaFoldDB" id="A0A6N6N5T2"/>
<evidence type="ECO:0008006" key="5">
    <source>
        <dbReference type="Google" id="ProtNLM"/>
    </source>
</evidence>
<dbReference type="EMBL" id="WAIE01000001">
    <property type="protein sequence ID" value="KAB1443542.1"/>
    <property type="molecule type" value="Genomic_DNA"/>
</dbReference>
<keyword evidence="2" id="KW-0812">Transmembrane</keyword>
<dbReference type="SUPFAM" id="SSF54001">
    <property type="entry name" value="Cysteine proteinases"/>
    <property type="match status" value="1"/>
</dbReference>
<reference evidence="3 4" key="1">
    <citation type="journal article" date="2017" name="Int. J. Syst. Evol. Microbiol.">
        <title>Desulfovibrio senegalensis sp. nov., a mesophilic sulfate reducer isolated from marine sediment.</title>
        <authorList>
            <person name="Thioye A."/>
            <person name="Gam Z.B.A."/>
            <person name="Mbengue M."/>
            <person name="Cayol J.L."/>
            <person name="Joseph-Bartoli M."/>
            <person name="Toure-Kane C."/>
            <person name="Labat M."/>
        </authorList>
    </citation>
    <scope>NUCLEOTIDE SEQUENCE [LARGE SCALE GENOMIC DNA]</scope>
    <source>
        <strain evidence="3 4">DSM 101509</strain>
    </source>
</reference>
<protein>
    <recommendedName>
        <fullName evidence="5">Peptidase C39-like domain-containing protein</fullName>
    </recommendedName>
</protein>
<proteinExistence type="predicted"/>
<feature type="compositionally biased region" description="Basic and acidic residues" evidence="1">
    <location>
        <begin position="234"/>
        <end position="243"/>
    </location>
</feature>
<dbReference type="Proteomes" id="UP000438699">
    <property type="component" value="Unassembled WGS sequence"/>
</dbReference>
<keyword evidence="2" id="KW-1133">Transmembrane helix</keyword>
<evidence type="ECO:0000256" key="1">
    <source>
        <dbReference type="SAM" id="MobiDB-lite"/>
    </source>
</evidence>
<dbReference type="InterPro" id="IPR038765">
    <property type="entry name" value="Papain-like_cys_pep_sf"/>
</dbReference>
<gene>
    <name evidence="3" type="ORF">F8A88_04665</name>
</gene>
<evidence type="ECO:0000313" key="4">
    <source>
        <dbReference type="Proteomes" id="UP000438699"/>
    </source>
</evidence>
<feature type="region of interest" description="Disordered" evidence="1">
    <location>
        <begin position="195"/>
        <end position="243"/>
    </location>
</feature>
<comment type="caution">
    <text evidence="3">The sequence shown here is derived from an EMBL/GenBank/DDBJ whole genome shotgun (WGS) entry which is preliminary data.</text>
</comment>
<keyword evidence="4" id="KW-1185">Reference proteome</keyword>
<sequence length="501" mass="54573">MELTVALIYGCICQQVLSQGWGMWCRFLLLFFCIVCLNIPAYGAVFTVSTQQEFVAALEGTAINKQDDEIRILYGADIQSVEYEREPGYSLRIVGGFANDFTERVYASSSESSVVAEIHSGIPEPQKSTTGPVPDSSISAKPAAVTSSVIATGGTEVVLGVPGYEWRHGCGPTAVGMVAGYYDMRGYDDLFDGSASSQTDGVNQGIASQHNSSNPGHYEDYSQPIDSSGSLQNDKSEPGEIAHDSDCIADLMRTSWSVDDMRYGWSYSNMIAPSLVSYAALRNPGYSVTTTEYYMSYNPQLTWDVFTGEIDNNRPMVFLVDTNADGSTDHFVTIVGYRDSPSRQYGCLDTWSPASSVRWCNFEPMGSGVSWGVFGGAGFEFAPLDSAVSLAPVYNILLDAIDYSPIEVNAPGPDSSVWRYDSHPPMAWNSSFEGTQVRFELFRNGVSLGEYAGWQDNDGIGMRSTPVDASWPNGDGYRLKMFSDTGTVGWSGPFAITENIE</sequence>
<feature type="compositionally biased region" description="Polar residues" evidence="1">
    <location>
        <begin position="195"/>
        <end position="215"/>
    </location>
</feature>